<accession>A0A382C2R9</accession>
<proteinExistence type="predicted"/>
<dbReference type="AlphaFoldDB" id="A0A382C2R9"/>
<organism evidence="1">
    <name type="scientific">marine metagenome</name>
    <dbReference type="NCBI Taxonomy" id="408172"/>
    <lineage>
        <taxon>unclassified sequences</taxon>
        <taxon>metagenomes</taxon>
        <taxon>ecological metagenomes</taxon>
    </lineage>
</organism>
<name>A0A382C2R9_9ZZZZ</name>
<evidence type="ECO:0000313" key="1">
    <source>
        <dbReference type="EMBL" id="SVB20184.1"/>
    </source>
</evidence>
<reference evidence="1" key="1">
    <citation type="submission" date="2018-05" db="EMBL/GenBank/DDBJ databases">
        <authorList>
            <person name="Lanie J.A."/>
            <person name="Ng W.-L."/>
            <person name="Kazmierczak K.M."/>
            <person name="Andrzejewski T.M."/>
            <person name="Davidsen T.M."/>
            <person name="Wayne K.J."/>
            <person name="Tettelin H."/>
            <person name="Glass J.I."/>
            <person name="Rusch D."/>
            <person name="Podicherti R."/>
            <person name="Tsui H.-C.T."/>
            <person name="Winkler M.E."/>
        </authorList>
    </citation>
    <scope>NUCLEOTIDE SEQUENCE</scope>
</reference>
<sequence length="277" mass="31478">MRKYELEENLADLAHIAEQDHEVQLARAELYKLAKYSIKLHEMLKSVSEETGLEGWVQAKITKAADYISSVYHHLDYDTKFAESKEVVSEGFSDSEDVANAIKTELDDLGVVKVKRAEVQSWIDDNSQDSHKTNTDEIIDELKKAGIVISDGTFGTKNEEPGKEWFFLTNDESIYMKDTHGLSLDQAKEEKETFISNAKEKDAWKGYYHMLSPYWVDANNMQPPEGIESLTKTIKVMNSMDDPASENGYKYYPESHKGHLLMGGKIAAIYGDENLFN</sequence>
<protein>
    <submittedName>
        <fullName evidence="1">Uncharacterized protein</fullName>
    </submittedName>
</protein>
<dbReference type="EMBL" id="UINC01032472">
    <property type="protein sequence ID" value="SVB20184.1"/>
    <property type="molecule type" value="Genomic_DNA"/>
</dbReference>
<gene>
    <name evidence="1" type="ORF">METZ01_LOCUS173038</name>
</gene>